<evidence type="ECO:0000256" key="2">
    <source>
        <dbReference type="ARBA" id="ARBA00023155"/>
    </source>
</evidence>
<dbReference type="SUPFAM" id="SSF46689">
    <property type="entry name" value="Homeodomain-like"/>
    <property type="match status" value="1"/>
</dbReference>
<proteinExistence type="predicted"/>
<evidence type="ECO:0000313" key="7">
    <source>
        <dbReference type="Proteomes" id="UP000800200"/>
    </source>
</evidence>
<protein>
    <recommendedName>
        <fullName evidence="5">KN homeodomain domain-containing protein</fullName>
    </recommendedName>
</protein>
<evidence type="ECO:0000313" key="6">
    <source>
        <dbReference type="EMBL" id="KAF2190220.1"/>
    </source>
</evidence>
<dbReference type="InterPro" id="IPR001356">
    <property type="entry name" value="HD"/>
</dbReference>
<name>A0A6A6EJ97_9PEZI</name>
<keyword evidence="2" id="KW-0371">Homeobox</keyword>
<feature type="compositionally biased region" description="Polar residues" evidence="4">
    <location>
        <begin position="330"/>
        <end position="342"/>
    </location>
</feature>
<dbReference type="Gene3D" id="1.10.10.60">
    <property type="entry name" value="Homeodomain-like"/>
    <property type="match status" value="1"/>
</dbReference>
<dbReference type="Proteomes" id="UP000800200">
    <property type="component" value="Unassembled WGS sequence"/>
</dbReference>
<keyword evidence="1" id="KW-0238">DNA-binding</keyword>
<feature type="region of interest" description="Disordered" evidence="4">
    <location>
        <begin position="319"/>
        <end position="347"/>
    </location>
</feature>
<dbReference type="EMBL" id="ML994619">
    <property type="protein sequence ID" value="KAF2190220.1"/>
    <property type="molecule type" value="Genomic_DNA"/>
</dbReference>
<organism evidence="6 7">
    <name type="scientific">Zopfia rhizophila CBS 207.26</name>
    <dbReference type="NCBI Taxonomy" id="1314779"/>
    <lineage>
        <taxon>Eukaryota</taxon>
        <taxon>Fungi</taxon>
        <taxon>Dikarya</taxon>
        <taxon>Ascomycota</taxon>
        <taxon>Pezizomycotina</taxon>
        <taxon>Dothideomycetes</taxon>
        <taxon>Dothideomycetes incertae sedis</taxon>
        <taxon>Zopfiaceae</taxon>
        <taxon>Zopfia</taxon>
    </lineage>
</organism>
<keyword evidence="3" id="KW-0539">Nucleus</keyword>
<evidence type="ECO:0000259" key="5">
    <source>
        <dbReference type="Pfam" id="PF05920"/>
    </source>
</evidence>
<dbReference type="CDD" id="cd00086">
    <property type="entry name" value="homeodomain"/>
    <property type="match status" value="1"/>
</dbReference>
<dbReference type="InterPro" id="IPR009057">
    <property type="entry name" value="Homeodomain-like_sf"/>
</dbReference>
<feature type="domain" description="KN homeodomain" evidence="5">
    <location>
        <begin position="174"/>
        <end position="202"/>
    </location>
</feature>
<reference evidence="6" key="1">
    <citation type="journal article" date="2020" name="Stud. Mycol.">
        <title>101 Dothideomycetes genomes: a test case for predicting lifestyles and emergence of pathogens.</title>
        <authorList>
            <person name="Haridas S."/>
            <person name="Albert R."/>
            <person name="Binder M."/>
            <person name="Bloem J."/>
            <person name="Labutti K."/>
            <person name="Salamov A."/>
            <person name="Andreopoulos B."/>
            <person name="Baker S."/>
            <person name="Barry K."/>
            <person name="Bills G."/>
            <person name="Bluhm B."/>
            <person name="Cannon C."/>
            <person name="Castanera R."/>
            <person name="Culley D."/>
            <person name="Daum C."/>
            <person name="Ezra D."/>
            <person name="Gonzalez J."/>
            <person name="Henrissat B."/>
            <person name="Kuo A."/>
            <person name="Liang C."/>
            <person name="Lipzen A."/>
            <person name="Lutzoni F."/>
            <person name="Magnuson J."/>
            <person name="Mondo S."/>
            <person name="Nolan M."/>
            <person name="Ohm R."/>
            <person name="Pangilinan J."/>
            <person name="Park H.-J."/>
            <person name="Ramirez L."/>
            <person name="Alfaro M."/>
            <person name="Sun H."/>
            <person name="Tritt A."/>
            <person name="Yoshinaga Y."/>
            <person name="Zwiers L.-H."/>
            <person name="Turgeon B."/>
            <person name="Goodwin S."/>
            <person name="Spatafora J."/>
            <person name="Crous P."/>
            <person name="Grigoriev I."/>
        </authorList>
    </citation>
    <scope>NUCLEOTIDE SEQUENCE</scope>
    <source>
        <strain evidence="6">CBS 207.26</strain>
    </source>
</reference>
<dbReference type="GO" id="GO:0003677">
    <property type="term" value="F:DNA binding"/>
    <property type="evidence" value="ECO:0007669"/>
    <property type="project" value="UniProtKB-KW"/>
</dbReference>
<evidence type="ECO:0000256" key="3">
    <source>
        <dbReference type="ARBA" id="ARBA00023242"/>
    </source>
</evidence>
<gene>
    <name evidence="6" type="ORF">K469DRAFT_747433</name>
</gene>
<evidence type="ECO:0000256" key="1">
    <source>
        <dbReference type="ARBA" id="ARBA00023125"/>
    </source>
</evidence>
<sequence>MDEMAALSCNLDLTGCGSNIEKFDWDTWVSNTYPDDVADIGSDVSGEVNTVDLGLIARITAQVKESVLNDLKSNRLSVPAPDKKRIDSPEALSTMDPYSTSLIVEQVKRAVLDEIKRNGTNNTAMGQAQSDPPQLSPQVINTAFQGFSSESSIKSSRQTRTKFSLEAITALDAWLKEHADYPYPSKSTKEALASQSGLTVKQSFSRCAFCLHLNPEENHLNSCHRIPECRIKPADQYTFFRKDNLKQHVENFHGVEFQPGVADLWREEIDYSGQIWTCGFCGQNLDNWEERANYIAAHFRQGLDMNSWVYPKSNSGSGALGRGNFDSDNETIPRSGTPSPLLQPQILPDDSLDKASLNLNGQGSVEIR</sequence>
<dbReference type="Pfam" id="PF05920">
    <property type="entry name" value="Homeobox_KN"/>
    <property type="match status" value="1"/>
</dbReference>
<dbReference type="AlphaFoldDB" id="A0A6A6EJ97"/>
<dbReference type="InterPro" id="IPR008422">
    <property type="entry name" value="KN_HD"/>
</dbReference>
<dbReference type="OrthoDB" id="10056939at2759"/>
<dbReference type="GO" id="GO:0006355">
    <property type="term" value="P:regulation of DNA-templated transcription"/>
    <property type="evidence" value="ECO:0007669"/>
    <property type="project" value="InterPro"/>
</dbReference>
<evidence type="ECO:0000256" key="4">
    <source>
        <dbReference type="SAM" id="MobiDB-lite"/>
    </source>
</evidence>
<accession>A0A6A6EJ97</accession>
<keyword evidence="7" id="KW-1185">Reference proteome</keyword>